<feature type="domain" description="Methyltransferase" evidence="3">
    <location>
        <begin position="25"/>
        <end position="113"/>
    </location>
</feature>
<dbReference type="GO" id="GO:0032259">
    <property type="term" value="P:methylation"/>
    <property type="evidence" value="ECO:0007669"/>
    <property type="project" value="UniProtKB-KW"/>
</dbReference>
<protein>
    <submittedName>
        <fullName evidence="4">Methyltransferase</fullName>
    </submittedName>
</protein>
<dbReference type="CDD" id="cd02440">
    <property type="entry name" value="AdoMet_MTases"/>
    <property type="match status" value="1"/>
</dbReference>
<dbReference type="InterPro" id="IPR029063">
    <property type="entry name" value="SAM-dependent_MTases_sf"/>
</dbReference>
<name>A0A1A0MSB5_MYCMU</name>
<sequence length="210" mass="22909">MLDWDHNAYYQRLLLQHVPPGCRRVLDVGCGAGGFAVQLAQRCGHVDAVDRSAAMITEAQRRTPTNVNCVQADVLTDGLPASGYDAIVSISALHHMPLDTVLPQLAAALRPGGVLAAIALPRTDLRREWPHELAATVAHRALGVRFRAERLLKIGTGFAKAPDHDTMPVVLDPPLTTRQVAAQTAELLPGGQVRRLLFWRYLLVWQKPAA</sequence>
<dbReference type="GO" id="GO:0008168">
    <property type="term" value="F:methyltransferase activity"/>
    <property type="evidence" value="ECO:0007669"/>
    <property type="project" value="UniProtKB-KW"/>
</dbReference>
<dbReference type="PANTHER" id="PTHR43861">
    <property type="entry name" value="TRANS-ACONITATE 2-METHYLTRANSFERASE-RELATED"/>
    <property type="match status" value="1"/>
</dbReference>
<dbReference type="AlphaFoldDB" id="A0A1A0MSB5"/>
<dbReference type="EMBL" id="LZSF01000121">
    <property type="protein sequence ID" value="OBA87673.1"/>
    <property type="molecule type" value="Genomic_DNA"/>
</dbReference>
<proteinExistence type="predicted"/>
<comment type="caution">
    <text evidence="4">The sequence shown here is derived from an EMBL/GenBank/DDBJ whole genome shotgun (WGS) entry which is preliminary data.</text>
</comment>
<dbReference type="Pfam" id="PF13649">
    <property type="entry name" value="Methyltransf_25"/>
    <property type="match status" value="1"/>
</dbReference>
<keyword evidence="1 4" id="KW-0489">Methyltransferase</keyword>
<evidence type="ECO:0000256" key="1">
    <source>
        <dbReference type="ARBA" id="ARBA00022603"/>
    </source>
</evidence>
<evidence type="ECO:0000259" key="3">
    <source>
        <dbReference type="Pfam" id="PF13649"/>
    </source>
</evidence>
<reference evidence="4 5" key="1">
    <citation type="submission" date="2016-06" db="EMBL/GenBank/DDBJ databases">
        <authorList>
            <person name="Kjaerup R.B."/>
            <person name="Dalgaard T.S."/>
            <person name="Juul-Madsen H.R."/>
        </authorList>
    </citation>
    <scope>NUCLEOTIDE SEQUENCE [LARGE SCALE GENOMIC DNA]</scope>
    <source>
        <strain evidence="4 5">1199456.5</strain>
    </source>
</reference>
<evidence type="ECO:0000256" key="2">
    <source>
        <dbReference type="ARBA" id="ARBA00022679"/>
    </source>
</evidence>
<evidence type="ECO:0000313" key="4">
    <source>
        <dbReference type="EMBL" id="OBA87673.1"/>
    </source>
</evidence>
<keyword evidence="2 4" id="KW-0808">Transferase</keyword>
<evidence type="ECO:0000313" key="5">
    <source>
        <dbReference type="Proteomes" id="UP000093962"/>
    </source>
</evidence>
<dbReference type="Gene3D" id="3.40.50.150">
    <property type="entry name" value="Vaccinia Virus protein VP39"/>
    <property type="match status" value="1"/>
</dbReference>
<gene>
    <name evidence="4" type="ORF">A5642_19115</name>
</gene>
<dbReference type="InterPro" id="IPR041698">
    <property type="entry name" value="Methyltransf_25"/>
</dbReference>
<organism evidence="4 5">
    <name type="scientific">Mycolicibacterium mucogenicum</name>
    <name type="common">Mycobacterium mucogenicum</name>
    <dbReference type="NCBI Taxonomy" id="56689"/>
    <lineage>
        <taxon>Bacteria</taxon>
        <taxon>Bacillati</taxon>
        <taxon>Actinomycetota</taxon>
        <taxon>Actinomycetes</taxon>
        <taxon>Mycobacteriales</taxon>
        <taxon>Mycobacteriaceae</taxon>
        <taxon>Mycolicibacterium</taxon>
    </lineage>
</organism>
<dbReference type="Proteomes" id="UP000093962">
    <property type="component" value="Unassembled WGS sequence"/>
</dbReference>
<dbReference type="SUPFAM" id="SSF53335">
    <property type="entry name" value="S-adenosyl-L-methionine-dependent methyltransferases"/>
    <property type="match status" value="1"/>
</dbReference>
<dbReference type="OrthoDB" id="6064711at2"/>
<dbReference type="PANTHER" id="PTHR43861:SF1">
    <property type="entry name" value="TRANS-ACONITATE 2-METHYLTRANSFERASE"/>
    <property type="match status" value="1"/>
</dbReference>
<accession>A0A1A0MSB5</accession>
<dbReference type="RefSeq" id="WP_064858853.1">
    <property type="nucleotide sequence ID" value="NZ_LZSF01000121.1"/>
</dbReference>